<comment type="subcellular location">
    <subcellularLocation>
        <location evidence="1">Cell membrane</location>
        <topology evidence="1">Multi-pass membrane protein</topology>
    </subcellularLocation>
    <subcellularLocation>
        <location evidence="6">Membrane</location>
        <topology evidence="6">Multi-pass membrane protein</topology>
    </subcellularLocation>
</comment>
<comment type="caution">
    <text evidence="9">The sequence shown here is derived from an EMBL/GenBank/DDBJ whole genome shotgun (WGS) entry which is preliminary data.</text>
</comment>
<organism evidence="9">
    <name type="scientific">Aerophobetes bacterium</name>
    <dbReference type="NCBI Taxonomy" id="2030807"/>
    <lineage>
        <taxon>Bacteria</taxon>
        <taxon>Candidatus Aerophobota</taxon>
    </lineage>
</organism>
<protein>
    <submittedName>
        <fullName evidence="9">MotA/TolQ/ExbB proton channel family protein</fullName>
    </submittedName>
</protein>
<evidence type="ECO:0000256" key="2">
    <source>
        <dbReference type="ARBA" id="ARBA00022475"/>
    </source>
</evidence>
<feature type="transmembrane region" description="Helical" evidence="7">
    <location>
        <begin position="12"/>
        <end position="32"/>
    </location>
</feature>
<dbReference type="PANTHER" id="PTHR30625:SF11">
    <property type="entry name" value="MOTA_TOLQ_EXBB PROTON CHANNEL DOMAIN-CONTAINING PROTEIN"/>
    <property type="match status" value="1"/>
</dbReference>
<evidence type="ECO:0000256" key="4">
    <source>
        <dbReference type="ARBA" id="ARBA00022989"/>
    </source>
</evidence>
<keyword evidence="2" id="KW-1003">Cell membrane</keyword>
<dbReference type="GO" id="GO:0005886">
    <property type="term" value="C:plasma membrane"/>
    <property type="evidence" value="ECO:0007669"/>
    <property type="project" value="UniProtKB-SubCell"/>
</dbReference>
<sequence>MIEFLIKGGPLMIPLGVCSVLVLAIVIEKFIGMGAMERKANKFIEKAQGILKSSEERKIDKVFALCEMSSSPPARILQAGIKKISKGREEIKEAVIDAGSLEVPYLGRYLRILGTVVTISPLLGLLGTVRGMIRAFNVVALQGVGEPGALAAGISEALYTTAFGLGIAIPALVFYNYFTHRTDRLVRKLESSSGEFIELLIGR</sequence>
<feature type="transmembrane region" description="Helical" evidence="7">
    <location>
        <begin position="157"/>
        <end position="178"/>
    </location>
</feature>
<dbReference type="Proteomes" id="UP000885667">
    <property type="component" value="Unassembled WGS sequence"/>
</dbReference>
<evidence type="ECO:0000256" key="1">
    <source>
        <dbReference type="ARBA" id="ARBA00004651"/>
    </source>
</evidence>
<dbReference type="AlphaFoldDB" id="A0A7C1MB83"/>
<proteinExistence type="inferred from homology"/>
<reference evidence="9" key="1">
    <citation type="journal article" date="2020" name="mSystems">
        <title>Genome- and Community-Level Interaction Insights into Carbon Utilization and Element Cycling Functions of Hydrothermarchaeota in Hydrothermal Sediment.</title>
        <authorList>
            <person name="Zhou Z."/>
            <person name="Liu Y."/>
            <person name="Xu W."/>
            <person name="Pan J."/>
            <person name="Luo Z.H."/>
            <person name="Li M."/>
        </authorList>
    </citation>
    <scope>NUCLEOTIDE SEQUENCE [LARGE SCALE GENOMIC DNA]</scope>
    <source>
        <strain evidence="9">HyVt-329</strain>
    </source>
</reference>
<dbReference type="EMBL" id="DRFT01000141">
    <property type="protein sequence ID" value="HDZ49975.1"/>
    <property type="molecule type" value="Genomic_DNA"/>
</dbReference>
<evidence type="ECO:0000256" key="7">
    <source>
        <dbReference type="SAM" id="Phobius"/>
    </source>
</evidence>
<evidence type="ECO:0000256" key="3">
    <source>
        <dbReference type="ARBA" id="ARBA00022692"/>
    </source>
</evidence>
<feature type="transmembrane region" description="Helical" evidence="7">
    <location>
        <begin position="109"/>
        <end position="129"/>
    </location>
</feature>
<dbReference type="InterPro" id="IPR002898">
    <property type="entry name" value="MotA_ExbB_proton_chnl"/>
</dbReference>
<evidence type="ECO:0000256" key="6">
    <source>
        <dbReference type="RuleBase" id="RU004057"/>
    </source>
</evidence>
<keyword evidence="4 7" id="KW-1133">Transmembrane helix</keyword>
<keyword evidence="3 7" id="KW-0812">Transmembrane</keyword>
<comment type="similarity">
    <text evidence="6">Belongs to the exbB/tolQ family.</text>
</comment>
<keyword evidence="5 7" id="KW-0472">Membrane</keyword>
<keyword evidence="6" id="KW-0653">Protein transport</keyword>
<dbReference type="Pfam" id="PF01618">
    <property type="entry name" value="MotA_ExbB"/>
    <property type="match status" value="1"/>
</dbReference>
<gene>
    <name evidence="9" type="ORF">ENH69_01995</name>
</gene>
<dbReference type="GO" id="GO:0017038">
    <property type="term" value="P:protein import"/>
    <property type="evidence" value="ECO:0007669"/>
    <property type="project" value="TreeGrafter"/>
</dbReference>
<keyword evidence="6" id="KW-0813">Transport</keyword>
<accession>A0A7C1MB83</accession>
<evidence type="ECO:0000256" key="5">
    <source>
        <dbReference type="ARBA" id="ARBA00023136"/>
    </source>
</evidence>
<name>A0A7C1MB83_UNCAE</name>
<feature type="domain" description="MotA/TolQ/ExbB proton channel" evidence="8">
    <location>
        <begin position="70"/>
        <end position="190"/>
    </location>
</feature>
<dbReference type="PANTHER" id="PTHR30625">
    <property type="entry name" value="PROTEIN TOLQ"/>
    <property type="match status" value="1"/>
</dbReference>
<dbReference type="InterPro" id="IPR050790">
    <property type="entry name" value="ExbB/TolQ_transport"/>
</dbReference>
<evidence type="ECO:0000313" key="9">
    <source>
        <dbReference type="EMBL" id="HDZ49975.1"/>
    </source>
</evidence>
<evidence type="ECO:0000259" key="8">
    <source>
        <dbReference type="Pfam" id="PF01618"/>
    </source>
</evidence>